<organism evidence="2 3">
    <name type="scientific">Kocuria coralli</name>
    <dbReference type="NCBI Taxonomy" id="1461025"/>
    <lineage>
        <taxon>Bacteria</taxon>
        <taxon>Bacillati</taxon>
        <taxon>Actinomycetota</taxon>
        <taxon>Actinomycetes</taxon>
        <taxon>Micrococcales</taxon>
        <taxon>Micrococcaceae</taxon>
        <taxon>Kocuria</taxon>
    </lineage>
</organism>
<dbReference type="PANTHER" id="PTHR19288">
    <property type="entry name" value="4-NITROPHENYLPHOSPHATASE-RELATED"/>
    <property type="match status" value="1"/>
</dbReference>
<reference evidence="2 3" key="1">
    <citation type="submission" date="2019-05" db="EMBL/GenBank/DDBJ databases">
        <title>Kocuria coralli sp. nov., a novel actinobacterium isolated from coral reef seawater.</title>
        <authorList>
            <person name="Li J."/>
        </authorList>
    </citation>
    <scope>NUCLEOTIDE SEQUENCE [LARGE SCALE GENOMIC DNA]</scope>
    <source>
        <strain evidence="2 3">SCSIO 13007</strain>
    </source>
</reference>
<keyword evidence="3" id="KW-1185">Reference proteome</keyword>
<dbReference type="InterPro" id="IPR006357">
    <property type="entry name" value="HAD-SF_hydro_IIA"/>
</dbReference>
<feature type="compositionally biased region" description="Low complexity" evidence="1">
    <location>
        <begin position="1"/>
        <end position="18"/>
    </location>
</feature>
<dbReference type="SUPFAM" id="SSF56784">
    <property type="entry name" value="HAD-like"/>
    <property type="match status" value="1"/>
</dbReference>
<keyword evidence="2" id="KW-0378">Hydrolase</keyword>
<protein>
    <submittedName>
        <fullName evidence="2">HAD-IIA family hydrolase</fullName>
    </submittedName>
</protein>
<sequence>MQRQPPRTTPPSRTTASRTSRRRKRPNRTTPSRRKSGTVASERLIDQFDAVLSDLDGVVYAGPDAIPGAPEALEEVKSGGRPVIFVTNNASRSVDQVAEHLTELGVETTGEAVISSAQAAAGVLKERLAAGTNVLITGSQALAQLIEEAGLNPVWSQEEEPRAVVQGFDPGLGWKDLAEAAYVLADRGVLWMATNTDASIPQQRGIAPGNGTLVDAVSAATRRTPEVAGKPEAPIFVAGAQRVGSTAPVVIGDRLDTDILGGNRAGFATIAVLTGVDTPESILGAVTEQRPRYIIKTLAGLFEPMPSVHIEIGDDGSDDGLSGHWVEATSAGVTARAQGESVVVSGDDDDLDAWRAACAAWWKLHPDVTEPTRPRVVWEHP</sequence>
<dbReference type="OrthoDB" id="3400930at2"/>
<dbReference type="NCBIfam" id="TIGR01460">
    <property type="entry name" value="HAD-SF-IIA"/>
    <property type="match status" value="1"/>
</dbReference>
<name>A0A5J5KU26_9MICC</name>
<feature type="compositionally biased region" description="Basic residues" evidence="1">
    <location>
        <begin position="19"/>
        <end position="36"/>
    </location>
</feature>
<dbReference type="GO" id="GO:0005737">
    <property type="term" value="C:cytoplasm"/>
    <property type="evidence" value="ECO:0007669"/>
    <property type="project" value="TreeGrafter"/>
</dbReference>
<dbReference type="EMBL" id="SZWF01000031">
    <property type="protein sequence ID" value="KAA9393022.1"/>
    <property type="molecule type" value="Genomic_DNA"/>
</dbReference>
<evidence type="ECO:0000256" key="1">
    <source>
        <dbReference type="SAM" id="MobiDB-lite"/>
    </source>
</evidence>
<feature type="region of interest" description="Disordered" evidence="1">
    <location>
        <begin position="1"/>
        <end position="39"/>
    </location>
</feature>
<evidence type="ECO:0000313" key="3">
    <source>
        <dbReference type="Proteomes" id="UP000325957"/>
    </source>
</evidence>
<dbReference type="Proteomes" id="UP000325957">
    <property type="component" value="Unassembled WGS sequence"/>
</dbReference>
<dbReference type="InterPro" id="IPR036412">
    <property type="entry name" value="HAD-like_sf"/>
</dbReference>
<accession>A0A5J5KU26</accession>
<dbReference type="InterPro" id="IPR023214">
    <property type="entry name" value="HAD_sf"/>
</dbReference>
<gene>
    <name evidence="2" type="ORF">FCK90_14230</name>
</gene>
<dbReference type="Pfam" id="PF13242">
    <property type="entry name" value="Hydrolase_like"/>
    <property type="match status" value="1"/>
</dbReference>
<proteinExistence type="predicted"/>
<evidence type="ECO:0000313" key="2">
    <source>
        <dbReference type="EMBL" id="KAA9393022.1"/>
    </source>
</evidence>
<dbReference type="PANTHER" id="PTHR19288:SF95">
    <property type="entry name" value="D-GLYCEROL 3-PHOSPHATE PHOSPHATASE"/>
    <property type="match status" value="1"/>
</dbReference>
<comment type="caution">
    <text evidence="2">The sequence shown here is derived from an EMBL/GenBank/DDBJ whole genome shotgun (WGS) entry which is preliminary data.</text>
</comment>
<dbReference type="GO" id="GO:0016791">
    <property type="term" value="F:phosphatase activity"/>
    <property type="evidence" value="ECO:0007669"/>
    <property type="project" value="TreeGrafter"/>
</dbReference>
<dbReference type="AlphaFoldDB" id="A0A5J5KU26"/>
<dbReference type="Pfam" id="PF13344">
    <property type="entry name" value="Hydrolase_6"/>
    <property type="match status" value="1"/>
</dbReference>
<dbReference type="Gene3D" id="3.40.50.1000">
    <property type="entry name" value="HAD superfamily/HAD-like"/>
    <property type="match status" value="2"/>
</dbReference>